<evidence type="ECO:0000313" key="2">
    <source>
        <dbReference type="Proteomes" id="UP000035682"/>
    </source>
</evidence>
<organism evidence="1">
    <name type="scientific">Strongyloides ratti</name>
    <name type="common">Parasitic roundworm</name>
    <dbReference type="NCBI Taxonomy" id="34506"/>
    <lineage>
        <taxon>Eukaryota</taxon>
        <taxon>Metazoa</taxon>
        <taxon>Ecdysozoa</taxon>
        <taxon>Nematoda</taxon>
        <taxon>Chromadorea</taxon>
        <taxon>Rhabditida</taxon>
        <taxon>Tylenchina</taxon>
        <taxon>Panagrolaimomorpha</taxon>
        <taxon>Strongyloidoidea</taxon>
        <taxon>Strongyloididae</taxon>
        <taxon>Strongyloides</taxon>
    </lineage>
</organism>
<protein>
    <submittedName>
        <fullName evidence="1 3">Pseudouridine synthase, catalytic domain-containing protein</fullName>
    </submittedName>
</protein>
<dbReference type="GO" id="GO:0009982">
    <property type="term" value="F:pseudouridine synthase activity"/>
    <property type="evidence" value="ECO:0007669"/>
    <property type="project" value="InterPro"/>
</dbReference>
<name>A0A090LHN8_STRRB</name>
<gene>
    <name evidence="1 3 4" type="ORF">SRAE_2000396100</name>
</gene>
<dbReference type="CTD" id="36381681"/>
<dbReference type="WormBase" id="SRAE_2000396100">
    <property type="protein sequence ID" value="SRP00859"/>
    <property type="gene ID" value="WBGene00264188"/>
</dbReference>
<proteinExistence type="predicted"/>
<dbReference type="OMA" id="AVEGHMS"/>
<keyword evidence="2" id="KW-1185">Reference proteome</keyword>
<dbReference type="AlphaFoldDB" id="A0A090LHN8"/>
<dbReference type="SUPFAM" id="SSF55120">
    <property type="entry name" value="Pseudouridine synthase"/>
    <property type="match status" value="1"/>
</dbReference>
<dbReference type="InterPro" id="IPR020103">
    <property type="entry name" value="PsdUridine_synth_cat_dom_sf"/>
</dbReference>
<dbReference type="STRING" id="34506.A0A090LHN8"/>
<dbReference type="GO" id="GO:0003723">
    <property type="term" value="F:RNA binding"/>
    <property type="evidence" value="ECO:0007669"/>
    <property type="project" value="InterPro"/>
</dbReference>
<evidence type="ECO:0000313" key="1">
    <source>
        <dbReference type="EMBL" id="CEF69311.1"/>
    </source>
</evidence>
<dbReference type="EMBL" id="LN609529">
    <property type="protein sequence ID" value="CEF69311.1"/>
    <property type="molecule type" value="Genomic_DNA"/>
</dbReference>
<dbReference type="GO" id="GO:0001522">
    <property type="term" value="P:pseudouridine synthesis"/>
    <property type="evidence" value="ECO:0007669"/>
    <property type="project" value="InterPro"/>
</dbReference>
<reference evidence="2" key="1">
    <citation type="submission" date="2014-09" db="EMBL/GenBank/DDBJ databases">
        <authorList>
            <person name="Martin A.A."/>
        </authorList>
    </citation>
    <scope>NUCLEOTIDE SEQUENCE</scope>
    <source>
        <strain evidence="2">ED321</strain>
    </source>
</reference>
<reference evidence="1" key="2">
    <citation type="submission" date="2014-09" db="EMBL/GenBank/DDBJ databases">
        <authorList>
            <person name="Aslett A.Martin."/>
        </authorList>
    </citation>
    <scope>NUCLEOTIDE SEQUENCE</scope>
    <source>
        <strain evidence="1">ED321 Heterogonic</strain>
    </source>
</reference>
<evidence type="ECO:0000313" key="3">
    <source>
        <dbReference type="WBParaSite" id="SRAE_2000396100.1"/>
    </source>
</evidence>
<reference evidence="3" key="3">
    <citation type="submission" date="2020-12" db="UniProtKB">
        <authorList>
            <consortium name="WormBaseParasite"/>
        </authorList>
    </citation>
    <scope>IDENTIFICATION</scope>
</reference>
<evidence type="ECO:0000313" key="4">
    <source>
        <dbReference type="WormBase" id="SRAE_2000396100"/>
    </source>
</evidence>
<dbReference type="OrthoDB" id="428658at2759"/>
<dbReference type="RefSeq" id="XP_024508511.1">
    <property type="nucleotide sequence ID" value="XM_024642773.1"/>
</dbReference>
<sequence length="361" mass="41664">MVSSNLIAKALKPRVFSSVKELGQELIKTAMFHKKGQFFVINKPYAVSCLGYKQDHNGIFKDSRKSVKKTEPEDDFILEDKSCNDLTIEKTLPFLNRALDEKNIHFCLGLKKYVSGPVVLPCSSEEFQRIKKSIQFSSTLSTHGYMRYRALTLCLGRPVDDFGTISGSISFIKVGNHLEYIFEEKKVSRQVIHKKNVINCTLNYKVIAWNGEISLIDMSFVKFNRHGPRIMLTHLGAPFLGDFIYWKRFRNIQGKMTEIDLKSQEKFKQNYYYPEKLLETLNISRTDYKDIPLYFHVYESVFPRYLNTKLPTSADLVVMAPPPEHFEAMIRILGFKNEAILAMENTKGDYDESDSDVISKL</sequence>
<dbReference type="WBParaSite" id="SRAE_2000396100.1">
    <property type="protein sequence ID" value="SRAE_2000396100.1"/>
    <property type="gene ID" value="WBGene00264188"/>
</dbReference>
<dbReference type="Proteomes" id="UP000035682">
    <property type="component" value="Unplaced"/>
</dbReference>
<dbReference type="GeneID" id="36381681"/>
<dbReference type="Gene3D" id="3.30.2350.10">
    <property type="entry name" value="Pseudouridine synthase"/>
    <property type="match status" value="1"/>
</dbReference>
<accession>A0A090LHN8</accession>